<dbReference type="Gene3D" id="1.10.8.60">
    <property type="match status" value="1"/>
</dbReference>
<dbReference type="InterPro" id="IPR003593">
    <property type="entry name" value="AAA+_ATPase"/>
</dbReference>
<dbReference type="Pfam" id="PF00072">
    <property type="entry name" value="Response_reg"/>
    <property type="match status" value="1"/>
</dbReference>
<keyword evidence="4" id="KW-0238">DNA-binding</keyword>
<accession>A0A1Y3QWA7</accession>
<keyword evidence="6" id="KW-0597">Phosphoprotein</keyword>
<dbReference type="PANTHER" id="PTHR32071">
    <property type="entry name" value="TRANSCRIPTIONAL REGULATORY PROTEIN"/>
    <property type="match status" value="1"/>
</dbReference>
<comment type="caution">
    <text evidence="9">The sequence shown here is derived from an EMBL/GenBank/DDBJ whole genome shotgun (WGS) entry which is preliminary data.</text>
</comment>
<dbReference type="InterPro" id="IPR025943">
    <property type="entry name" value="Sigma_54_int_dom_ATP-bd_2"/>
</dbReference>
<dbReference type="PROSITE" id="PS50110">
    <property type="entry name" value="RESPONSE_REGULATORY"/>
    <property type="match status" value="1"/>
</dbReference>
<dbReference type="SUPFAM" id="SSF46689">
    <property type="entry name" value="Homeodomain-like"/>
    <property type="match status" value="1"/>
</dbReference>
<dbReference type="InterPro" id="IPR001789">
    <property type="entry name" value="Sig_transdc_resp-reg_receiver"/>
</dbReference>
<dbReference type="PROSITE" id="PS00676">
    <property type="entry name" value="SIGMA54_INTERACT_2"/>
    <property type="match status" value="1"/>
</dbReference>
<evidence type="ECO:0000313" key="9">
    <source>
        <dbReference type="EMBL" id="OUN03953.1"/>
    </source>
</evidence>
<dbReference type="Pfam" id="PF00158">
    <property type="entry name" value="Sigma54_activat"/>
    <property type="match status" value="1"/>
</dbReference>
<evidence type="ECO:0000313" key="10">
    <source>
        <dbReference type="Proteomes" id="UP000195772"/>
    </source>
</evidence>
<dbReference type="InterPro" id="IPR011006">
    <property type="entry name" value="CheY-like_superfamily"/>
</dbReference>
<dbReference type="Gene3D" id="3.40.50.2300">
    <property type="match status" value="1"/>
</dbReference>
<reference evidence="10" key="1">
    <citation type="submission" date="2017-04" db="EMBL/GenBank/DDBJ databases">
        <title>Function of individual gut microbiota members based on whole genome sequencing of pure cultures obtained from chicken caecum.</title>
        <authorList>
            <person name="Medvecky M."/>
            <person name="Cejkova D."/>
            <person name="Polansky O."/>
            <person name="Karasova D."/>
            <person name="Kubasova T."/>
            <person name="Cizek A."/>
            <person name="Rychlik I."/>
        </authorList>
    </citation>
    <scope>NUCLEOTIDE SEQUENCE [LARGE SCALE GENOMIC DNA]</scope>
    <source>
        <strain evidence="10">An90</strain>
    </source>
</reference>
<evidence type="ECO:0000256" key="4">
    <source>
        <dbReference type="ARBA" id="ARBA00023125"/>
    </source>
</evidence>
<feature type="domain" description="Sigma-54 factor interaction" evidence="7">
    <location>
        <begin position="131"/>
        <end position="360"/>
    </location>
</feature>
<dbReference type="InterPro" id="IPR027417">
    <property type="entry name" value="P-loop_NTPase"/>
</dbReference>
<dbReference type="SMART" id="SM00448">
    <property type="entry name" value="REC"/>
    <property type="match status" value="1"/>
</dbReference>
<dbReference type="GO" id="GO:0006355">
    <property type="term" value="P:regulation of DNA-templated transcription"/>
    <property type="evidence" value="ECO:0007669"/>
    <property type="project" value="InterPro"/>
</dbReference>
<dbReference type="Pfam" id="PF02954">
    <property type="entry name" value="HTH_8"/>
    <property type="match status" value="1"/>
</dbReference>
<evidence type="ECO:0000256" key="2">
    <source>
        <dbReference type="ARBA" id="ARBA00022840"/>
    </source>
</evidence>
<dbReference type="PANTHER" id="PTHR32071:SF14">
    <property type="entry name" value="TRANSCRIPTIONAL REGULATORY PROTEIN RTCR"/>
    <property type="match status" value="1"/>
</dbReference>
<dbReference type="InterPro" id="IPR009057">
    <property type="entry name" value="Homeodomain-like_sf"/>
</dbReference>
<dbReference type="SUPFAM" id="SSF52540">
    <property type="entry name" value="P-loop containing nucleoside triphosphate hydrolases"/>
    <property type="match status" value="1"/>
</dbReference>
<gene>
    <name evidence="9" type="ORF">B5G41_05690</name>
</gene>
<dbReference type="FunFam" id="3.40.50.300:FF:000006">
    <property type="entry name" value="DNA-binding transcriptional regulator NtrC"/>
    <property type="match status" value="1"/>
</dbReference>
<evidence type="ECO:0000259" key="8">
    <source>
        <dbReference type="PROSITE" id="PS50110"/>
    </source>
</evidence>
<evidence type="ECO:0000256" key="5">
    <source>
        <dbReference type="ARBA" id="ARBA00023163"/>
    </source>
</evidence>
<keyword evidence="3" id="KW-0805">Transcription regulation</keyword>
<keyword evidence="5" id="KW-0804">Transcription</keyword>
<feature type="domain" description="Response regulatory" evidence="8">
    <location>
        <begin position="3"/>
        <end position="117"/>
    </location>
</feature>
<dbReference type="PROSITE" id="PS50045">
    <property type="entry name" value="SIGMA54_INTERACT_4"/>
    <property type="match status" value="1"/>
</dbReference>
<keyword evidence="2" id="KW-0067">ATP-binding</keyword>
<dbReference type="OrthoDB" id="9810703at2"/>
<evidence type="ECO:0000259" key="7">
    <source>
        <dbReference type="PROSITE" id="PS50045"/>
    </source>
</evidence>
<dbReference type="AlphaFoldDB" id="A0A1Y3QWA7"/>
<dbReference type="PROSITE" id="PS00688">
    <property type="entry name" value="SIGMA54_INTERACT_3"/>
    <property type="match status" value="1"/>
</dbReference>
<dbReference type="Proteomes" id="UP000195772">
    <property type="component" value="Unassembled WGS sequence"/>
</dbReference>
<dbReference type="SUPFAM" id="SSF52172">
    <property type="entry name" value="CheY-like"/>
    <property type="match status" value="1"/>
</dbReference>
<dbReference type="Gene3D" id="3.40.50.300">
    <property type="entry name" value="P-loop containing nucleotide triphosphate hydrolases"/>
    <property type="match status" value="1"/>
</dbReference>
<sequence>MSRILIVEDDTVLCRVLRNWLERKKMQVEVATTLAGARRIMAAADADIVLSDLRLPDGDGIELLEWMNEQHYRIPFIVMTQHAEVLSAVRAMKAGAEDYLPKPFLPETLYTMLNGLLHRTRAKRESGKGIFRRESDRIREVERRAALVGSTDLSVLIRGENGTGKEHVALAVHKAGARAERPFVAVDCGSIPRELAASEFFGHVKGAFTGAADNKTGVFHEAEGGTLFLDEVGNLPYEVQVLLLRALQERRYRPVGGRRETVCDVRIVAATNENIEKAIAEGRFREDLYHRLNEFTIEVPPLRECPDDILPLAEFFLEQSCGELNKSVSGFSAEAGKLLRSYGWPGNVRELKNTVRKAVLLTGSGVIEAMDLDMNVAEGAKGFALKAENEEREKIVKALEAAKYNKALAAGLLQISRPTLYEKMKKYGIKPEK</sequence>
<protein>
    <submittedName>
        <fullName evidence="9">Sigma-54-dependent Fis family transcriptional regulator</fullName>
    </submittedName>
</protein>
<dbReference type="GO" id="GO:0005524">
    <property type="term" value="F:ATP binding"/>
    <property type="evidence" value="ECO:0007669"/>
    <property type="project" value="UniProtKB-KW"/>
</dbReference>
<proteinExistence type="predicted"/>
<dbReference type="InterPro" id="IPR002197">
    <property type="entry name" value="HTH_Fis"/>
</dbReference>
<evidence type="ECO:0000256" key="3">
    <source>
        <dbReference type="ARBA" id="ARBA00023015"/>
    </source>
</evidence>
<dbReference type="InterPro" id="IPR002078">
    <property type="entry name" value="Sigma_54_int"/>
</dbReference>
<dbReference type="InterPro" id="IPR025944">
    <property type="entry name" value="Sigma_54_int_dom_CS"/>
</dbReference>
<dbReference type="Gene3D" id="1.10.10.60">
    <property type="entry name" value="Homeodomain-like"/>
    <property type="match status" value="1"/>
</dbReference>
<evidence type="ECO:0000256" key="1">
    <source>
        <dbReference type="ARBA" id="ARBA00022741"/>
    </source>
</evidence>
<dbReference type="GO" id="GO:0043565">
    <property type="term" value="F:sequence-specific DNA binding"/>
    <property type="evidence" value="ECO:0007669"/>
    <property type="project" value="InterPro"/>
</dbReference>
<dbReference type="SMART" id="SM00382">
    <property type="entry name" value="AAA"/>
    <property type="match status" value="1"/>
</dbReference>
<name>A0A1Y3QWA7_9BACT</name>
<dbReference type="RefSeq" id="WP_074857380.1">
    <property type="nucleotide sequence ID" value="NZ_DAWEOI010000001.1"/>
</dbReference>
<feature type="modified residue" description="4-aspartylphosphate" evidence="6">
    <location>
        <position position="52"/>
    </location>
</feature>
<dbReference type="PRINTS" id="PR01590">
    <property type="entry name" value="HTHFIS"/>
</dbReference>
<keyword evidence="1" id="KW-0547">Nucleotide-binding</keyword>
<dbReference type="Pfam" id="PF25601">
    <property type="entry name" value="AAA_lid_14"/>
    <property type="match status" value="1"/>
</dbReference>
<dbReference type="GO" id="GO:0000160">
    <property type="term" value="P:phosphorelay signal transduction system"/>
    <property type="evidence" value="ECO:0007669"/>
    <property type="project" value="InterPro"/>
</dbReference>
<evidence type="ECO:0000256" key="6">
    <source>
        <dbReference type="PROSITE-ProRule" id="PRU00169"/>
    </source>
</evidence>
<organism evidence="9 10">
    <name type="scientific">Alistipes onderdonkii</name>
    <dbReference type="NCBI Taxonomy" id="328813"/>
    <lineage>
        <taxon>Bacteria</taxon>
        <taxon>Pseudomonadati</taxon>
        <taxon>Bacteroidota</taxon>
        <taxon>Bacteroidia</taxon>
        <taxon>Bacteroidales</taxon>
        <taxon>Rikenellaceae</taxon>
        <taxon>Alistipes</taxon>
    </lineage>
</organism>
<dbReference type="InterPro" id="IPR058031">
    <property type="entry name" value="AAA_lid_NorR"/>
</dbReference>
<dbReference type="CDD" id="cd00009">
    <property type="entry name" value="AAA"/>
    <property type="match status" value="1"/>
</dbReference>
<dbReference type="CDD" id="cd00156">
    <property type="entry name" value="REC"/>
    <property type="match status" value="1"/>
</dbReference>
<dbReference type="EMBL" id="NFHB01000003">
    <property type="protein sequence ID" value="OUN03953.1"/>
    <property type="molecule type" value="Genomic_DNA"/>
</dbReference>